<feature type="region of interest" description="Disordered" evidence="6">
    <location>
        <begin position="253"/>
        <end position="296"/>
    </location>
</feature>
<feature type="compositionally biased region" description="Pro residues" evidence="6">
    <location>
        <begin position="284"/>
        <end position="296"/>
    </location>
</feature>
<sequence length="296" mass="30581">MTPRLPDRLVVRVLRRMTAIDGYDRALAPASQAFVALVPAALVLSVSEQGSGGALASGLGFSREAASTLTDLVDPIATEPSLTVVGWLLLVVSVLGFVRSLQRAYSAAWGLASTGLRGYGRGLLASATLVAELGVLILLAPVLGWLLGSPVVALGVYAATGLALWWPIQYVLLRGRVRWRALLPGALLTGVGQALLVAASGLVVPIATARSVDRLGLLGVATVLLSWLVVLGVLLVLSAVVGSELAQPALAPGDVDHRARGPVGSRGEHDAERRDDGRVDPEPDPAGPPHPAAGER</sequence>
<evidence type="ECO:0000256" key="3">
    <source>
        <dbReference type="ARBA" id="ARBA00022692"/>
    </source>
</evidence>
<accession>A0ABP8RJ84</accession>
<feature type="transmembrane region" description="Helical" evidence="7">
    <location>
        <begin position="215"/>
        <end position="237"/>
    </location>
</feature>
<evidence type="ECO:0000313" key="8">
    <source>
        <dbReference type="EMBL" id="GAA4539424.1"/>
    </source>
</evidence>
<comment type="subcellular location">
    <subcellularLocation>
        <location evidence="1">Cell membrane</location>
        <topology evidence="1">Multi-pass membrane protein</topology>
    </subcellularLocation>
</comment>
<keyword evidence="9" id="KW-1185">Reference proteome</keyword>
<organism evidence="8 9">
    <name type="scientific">Pseudonocardia xishanensis</name>
    <dbReference type="NCBI Taxonomy" id="630995"/>
    <lineage>
        <taxon>Bacteria</taxon>
        <taxon>Bacillati</taxon>
        <taxon>Actinomycetota</taxon>
        <taxon>Actinomycetes</taxon>
        <taxon>Pseudonocardiales</taxon>
        <taxon>Pseudonocardiaceae</taxon>
        <taxon>Pseudonocardia</taxon>
    </lineage>
</organism>
<comment type="caution">
    <text evidence="8">The sequence shown here is derived from an EMBL/GenBank/DDBJ whole genome shotgun (WGS) entry which is preliminary data.</text>
</comment>
<keyword evidence="4 7" id="KW-1133">Transmembrane helix</keyword>
<evidence type="ECO:0000313" key="9">
    <source>
        <dbReference type="Proteomes" id="UP001501598"/>
    </source>
</evidence>
<evidence type="ECO:0000256" key="7">
    <source>
        <dbReference type="SAM" id="Phobius"/>
    </source>
</evidence>
<evidence type="ECO:0000256" key="5">
    <source>
        <dbReference type="ARBA" id="ARBA00023136"/>
    </source>
</evidence>
<dbReference type="RefSeq" id="WP_345413288.1">
    <property type="nucleotide sequence ID" value="NZ_BAABGT010000016.1"/>
</dbReference>
<feature type="transmembrane region" description="Helical" evidence="7">
    <location>
        <begin position="185"/>
        <end position="209"/>
    </location>
</feature>
<proteinExistence type="predicted"/>
<feature type="transmembrane region" description="Helical" evidence="7">
    <location>
        <begin position="80"/>
        <end position="101"/>
    </location>
</feature>
<evidence type="ECO:0000256" key="1">
    <source>
        <dbReference type="ARBA" id="ARBA00004651"/>
    </source>
</evidence>
<feature type="compositionally biased region" description="Basic and acidic residues" evidence="6">
    <location>
        <begin position="266"/>
        <end position="281"/>
    </location>
</feature>
<name>A0ABP8RJ84_9PSEU</name>
<protein>
    <recommendedName>
        <fullName evidence="10">YihY/virulence factor BrkB family protein</fullName>
    </recommendedName>
</protein>
<dbReference type="EMBL" id="BAABGT010000016">
    <property type="protein sequence ID" value="GAA4539424.1"/>
    <property type="molecule type" value="Genomic_DNA"/>
</dbReference>
<feature type="transmembrane region" description="Helical" evidence="7">
    <location>
        <begin position="122"/>
        <end position="146"/>
    </location>
</feature>
<feature type="transmembrane region" description="Helical" evidence="7">
    <location>
        <begin position="152"/>
        <end position="173"/>
    </location>
</feature>
<dbReference type="Proteomes" id="UP001501598">
    <property type="component" value="Unassembled WGS sequence"/>
</dbReference>
<keyword evidence="2" id="KW-1003">Cell membrane</keyword>
<gene>
    <name evidence="8" type="ORF">GCM10023175_10680</name>
</gene>
<dbReference type="InterPro" id="IPR017039">
    <property type="entry name" value="Virul_fac_BrkB"/>
</dbReference>
<evidence type="ECO:0000256" key="6">
    <source>
        <dbReference type="SAM" id="MobiDB-lite"/>
    </source>
</evidence>
<dbReference type="Pfam" id="PF03631">
    <property type="entry name" value="Virul_fac_BrkB"/>
    <property type="match status" value="1"/>
</dbReference>
<reference evidence="9" key="1">
    <citation type="journal article" date="2019" name="Int. J. Syst. Evol. Microbiol.">
        <title>The Global Catalogue of Microorganisms (GCM) 10K type strain sequencing project: providing services to taxonomists for standard genome sequencing and annotation.</title>
        <authorList>
            <consortium name="The Broad Institute Genomics Platform"/>
            <consortium name="The Broad Institute Genome Sequencing Center for Infectious Disease"/>
            <person name="Wu L."/>
            <person name="Ma J."/>
        </authorList>
    </citation>
    <scope>NUCLEOTIDE SEQUENCE [LARGE SCALE GENOMIC DNA]</scope>
    <source>
        <strain evidence="9">JCM 17906</strain>
    </source>
</reference>
<evidence type="ECO:0000256" key="4">
    <source>
        <dbReference type="ARBA" id="ARBA00022989"/>
    </source>
</evidence>
<keyword evidence="5 7" id="KW-0472">Membrane</keyword>
<evidence type="ECO:0008006" key="10">
    <source>
        <dbReference type="Google" id="ProtNLM"/>
    </source>
</evidence>
<evidence type="ECO:0000256" key="2">
    <source>
        <dbReference type="ARBA" id="ARBA00022475"/>
    </source>
</evidence>
<keyword evidence="3 7" id="KW-0812">Transmembrane</keyword>